<feature type="transmembrane region" description="Helical" evidence="2">
    <location>
        <begin position="88"/>
        <end position="108"/>
    </location>
</feature>
<dbReference type="EMBL" id="SMRU01000019">
    <property type="protein sequence ID" value="TDF93344.1"/>
    <property type="molecule type" value="Genomic_DNA"/>
</dbReference>
<feature type="transmembrane region" description="Helical" evidence="2">
    <location>
        <begin position="213"/>
        <end position="236"/>
    </location>
</feature>
<organism evidence="4 5">
    <name type="scientific">Arthrobacter terricola</name>
    <dbReference type="NCBI Taxonomy" id="2547396"/>
    <lineage>
        <taxon>Bacteria</taxon>
        <taxon>Bacillati</taxon>
        <taxon>Actinomycetota</taxon>
        <taxon>Actinomycetes</taxon>
        <taxon>Micrococcales</taxon>
        <taxon>Micrococcaceae</taxon>
        <taxon>Arthrobacter</taxon>
    </lineage>
</organism>
<name>A0A4V6PIE1_9MICC</name>
<dbReference type="Proteomes" id="UP000295511">
    <property type="component" value="Unassembled WGS sequence"/>
</dbReference>
<feature type="transmembrane region" description="Helical" evidence="2">
    <location>
        <begin position="115"/>
        <end position="136"/>
    </location>
</feature>
<feature type="compositionally biased region" description="Basic and acidic residues" evidence="1">
    <location>
        <begin position="1"/>
        <end position="13"/>
    </location>
</feature>
<dbReference type="Gene3D" id="1.20.144.10">
    <property type="entry name" value="Phosphatidic acid phosphatase type 2/haloperoxidase"/>
    <property type="match status" value="2"/>
</dbReference>
<dbReference type="AlphaFoldDB" id="A0A4V6PIE1"/>
<evidence type="ECO:0000313" key="5">
    <source>
        <dbReference type="Proteomes" id="UP000295511"/>
    </source>
</evidence>
<keyword evidence="5" id="KW-1185">Reference proteome</keyword>
<dbReference type="OrthoDB" id="9789113at2"/>
<evidence type="ECO:0000259" key="3">
    <source>
        <dbReference type="SMART" id="SM00014"/>
    </source>
</evidence>
<dbReference type="InterPro" id="IPR036938">
    <property type="entry name" value="PAP2/HPO_sf"/>
</dbReference>
<dbReference type="InterPro" id="IPR000326">
    <property type="entry name" value="PAP2/HPO"/>
</dbReference>
<evidence type="ECO:0000256" key="1">
    <source>
        <dbReference type="SAM" id="MobiDB-lite"/>
    </source>
</evidence>
<feature type="compositionally biased region" description="Polar residues" evidence="1">
    <location>
        <begin position="16"/>
        <end position="25"/>
    </location>
</feature>
<reference evidence="4 5" key="1">
    <citation type="submission" date="2019-03" db="EMBL/GenBank/DDBJ databases">
        <title>Whole genome sequence of Arthrobacter sp JH1-1.</title>
        <authorList>
            <person name="Trinh H.N."/>
        </authorList>
    </citation>
    <scope>NUCLEOTIDE SEQUENCE [LARGE SCALE GENOMIC DNA]</scope>
    <source>
        <strain evidence="4 5">JH1-1</strain>
    </source>
</reference>
<sequence length="247" mass="26166">MADRTFSKGDRYPMTENRTTAAPTTDTGIFRPARFPYTTVLLSVVTGVVLLVLGMIMKAHPADLPVVSALNRLHTGAWAAVTDGVYKLLSPVPAVVLTAVLAGVVWAVSRAFRTAVAFGATIAVTWLPSVVLKVVVDRPRPELGALTHPYTPLQTDASFPSGHTAFVVALTLTLCFLLRGTRWVRLTAIIGAVATVIVGLAVMTNGLHYPTDVLASILWSLAMAPTARLIVADLVLARFGAAGRRAG</sequence>
<feature type="region of interest" description="Disordered" evidence="1">
    <location>
        <begin position="1"/>
        <end position="25"/>
    </location>
</feature>
<dbReference type="SMART" id="SM00014">
    <property type="entry name" value="acidPPc"/>
    <property type="match status" value="1"/>
</dbReference>
<accession>A0A4V6PIE1</accession>
<gene>
    <name evidence="4" type="ORF">E1809_15970</name>
</gene>
<feature type="domain" description="Phosphatidic acid phosphatase type 2/haloperoxidase" evidence="3">
    <location>
        <begin position="112"/>
        <end position="228"/>
    </location>
</feature>
<feature type="transmembrane region" description="Helical" evidence="2">
    <location>
        <begin position="35"/>
        <end position="57"/>
    </location>
</feature>
<comment type="caution">
    <text evidence="4">The sequence shown here is derived from an EMBL/GenBank/DDBJ whole genome shotgun (WGS) entry which is preliminary data.</text>
</comment>
<dbReference type="Pfam" id="PF01569">
    <property type="entry name" value="PAP2"/>
    <property type="match status" value="1"/>
</dbReference>
<feature type="transmembrane region" description="Helical" evidence="2">
    <location>
        <begin position="186"/>
        <end position="207"/>
    </location>
</feature>
<keyword evidence="2" id="KW-1133">Transmembrane helix</keyword>
<keyword evidence="2" id="KW-0812">Transmembrane</keyword>
<evidence type="ECO:0000313" key="4">
    <source>
        <dbReference type="EMBL" id="TDF93344.1"/>
    </source>
</evidence>
<keyword evidence="2" id="KW-0472">Membrane</keyword>
<proteinExistence type="predicted"/>
<protein>
    <submittedName>
        <fullName evidence="4">Phosphatase PAP2 family protein</fullName>
    </submittedName>
</protein>
<feature type="transmembrane region" description="Helical" evidence="2">
    <location>
        <begin position="159"/>
        <end position="179"/>
    </location>
</feature>
<evidence type="ECO:0000256" key="2">
    <source>
        <dbReference type="SAM" id="Phobius"/>
    </source>
</evidence>
<dbReference type="SUPFAM" id="SSF48317">
    <property type="entry name" value="Acid phosphatase/Vanadium-dependent haloperoxidase"/>
    <property type="match status" value="1"/>
</dbReference>